<dbReference type="InterPro" id="IPR026669">
    <property type="entry name" value="Arsenite_MeTrfase-like"/>
</dbReference>
<keyword evidence="3" id="KW-1185">Reference proteome</keyword>
<dbReference type="AlphaFoldDB" id="A0A9P6LU17"/>
<dbReference type="PANTHER" id="PTHR43675">
    <property type="entry name" value="ARSENITE METHYLTRANSFERASE"/>
    <property type="match status" value="1"/>
</dbReference>
<comment type="caution">
    <text evidence="2">The sequence shown here is derived from an EMBL/GenBank/DDBJ whole genome shotgun (WGS) entry which is preliminary data.</text>
</comment>
<reference evidence="2" key="1">
    <citation type="journal article" date="2020" name="Fungal Divers.">
        <title>Resolving the Mortierellaceae phylogeny through synthesis of multi-gene phylogenetics and phylogenomics.</title>
        <authorList>
            <person name="Vandepol N."/>
            <person name="Liber J."/>
            <person name="Desiro A."/>
            <person name="Na H."/>
            <person name="Kennedy M."/>
            <person name="Barry K."/>
            <person name="Grigoriev I.V."/>
            <person name="Miller A.N."/>
            <person name="O'Donnell K."/>
            <person name="Stajich J.E."/>
            <person name="Bonito G."/>
        </authorList>
    </citation>
    <scope>NUCLEOTIDE SEQUENCE</scope>
    <source>
        <strain evidence="2">CK1249</strain>
    </source>
</reference>
<dbReference type="Proteomes" id="UP000738359">
    <property type="component" value="Unassembled WGS sequence"/>
</dbReference>
<evidence type="ECO:0008006" key="4">
    <source>
        <dbReference type="Google" id="ProtNLM"/>
    </source>
</evidence>
<accession>A0A9P6LU17</accession>
<evidence type="ECO:0000313" key="2">
    <source>
        <dbReference type="EMBL" id="KAF9944068.1"/>
    </source>
</evidence>
<feature type="region of interest" description="Disordered" evidence="1">
    <location>
        <begin position="236"/>
        <end position="272"/>
    </location>
</feature>
<evidence type="ECO:0000256" key="1">
    <source>
        <dbReference type="SAM" id="MobiDB-lite"/>
    </source>
</evidence>
<organism evidence="2 3">
    <name type="scientific">Mortierella alpina</name>
    <name type="common">Oleaginous fungus</name>
    <name type="synonym">Mortierella renispora</name>
    <dbReference type="NCBI Taxonomy" id="64518"/>
    <lineage>
        <taxon>Eukaryota</taxon>
        <taxon>Fungi</taxon>
        <taxon>Fungi incertae sedis</taxon>
        <taxon>Mucoromycota</taxon>
        <taxon>Mortierellomycotina</taxon>
        <taxon>Mortierellomycetes</taxon>
        <taxon>Mortierellales</taxon>
        <taxon>Mortierellaceae</taxon>
        <taxon>Mortierella</taxon>
    </lineage>
</organism>
<dbReference type="GO" id="GO:0008168">
    <property type="term" value="F:methyltransferase activity"/>
    <property type="evidence" value="ECO:0007669"/>
    <property type="project" value="TreeGrafter"/>
</dbReference>
<feature type="compositionally biased region" description="Basic residues" evidence="1">
    <location>
        <begin position="242"/>
        <end position="252"/>
    </location>
</feature>
<protein>
    <recommendedName>
        <fullName evidence="4">Methyltransferase type 11 domain-containing protein</fullName>
    </recommendedName>
</protein>
<gene>
    <name evidence="2" type="ORF">BGZ70_005073</name>
</gene>
<dbReference type="EMBL" id="JAAAHY010002674">
    <property type="protein sequence ID" value="KAF9944068.1"/>
    <property type="molecule type" value="Genomic_DNA"/>
</dbReference>
<dbReference type="Gene3D" id="3.40.50.150">
    <property type="entry name" value="Vaccinia Virus protein VP39"/>
    <property type="match status" value="1"/>
</dbReference>
<evidence type="ECO:0000313" key="3">
    <source>
        <dbReference type="Proteomes" id="UP000738359"/>
    </source>
</evidence>
<dbReference type="InterPro" id="IPR029063">
    <property type="entry name" value="SAM-dependent_MTases_sf"/>
</dbReference>
<dbReference type="PANTHER" id="PTHR43675:SF1">
    <property type="entry name" value="RIKEN CDNA 2700097O09 GENE"/>
    <property type="match status" value="1"/>
</dbReference>
<feature type="non-terminal residue" evidence="2">
    <location>
        <position position="1"/>
    </location>
</feature>
<sequence length="315" mass="35580">GDVARSGGSKIFRLNKIIQDLRDRLPVHAEAPSEDITIPSSEEFEGYTKDNVVHVDGFLYTEDDVDELCDEGKLSRNYCLKCGSKETRPLNFISHSASVVQLQFLFQVLLKDRIKNKVVLDVGSRLGAVLYAGHLFTDAKKLIGVEMNDYFCKLQTEMVRKHRLQDRIEIVHDNLLNRGALVQGADIVIMNNVFQFFSPVEVQRQLWECVYSNICERKGTILVTVPSLQEQLKDAGFDMPSKKSKSKKKKVPAKPPGVAAATHKDEAADEAGPSIGNWSSWLREIEITVTGQEFVEEMLEDELEELKLIHVYEVI</sequence>
<name>A0A9P6LU17_MORAP</name>
<dbReference type="SUPFAM" id="SSF53335">
    <property type="entry name" value="S-adenosyl-L-methionine-dependent methyltransferases"/>
    <property type="match status" value="1"/>
</dbReference>
<proteinExistence type="predicted"/>
<dbReference type="OrthoDB" id="15794at2759"/>